<sequence>MFVPSSRYGQDMRILMALMVVAAMSGCAEVVQGPREVAYSDDSFYIRHSPFAGVASVDARAQDRCKAIGKAAALKREAQYYVVDLRDATYACQ</sequence>
<dbReference type="PROSITE" id="PS51257">
    <property type="entry name" value="PROKAR_LIPOPROTEIN"/>
    <property type="match status" value="1"/>
</dbReference>
<evidence type="ECO:0000313" key="1">
    <source>
        <dbReference type="EMBL" id="SUS04359.1"/>
    </source>
</evidence>
<proteinExistence type="predicted"/>
<dbReference type="EMBL" id="UIDG01000034">
    <property type="protein sequence ID" value="SUS04359.1"/>
    <property type="molecule type" value="Genomic_DNA"/>
</dbReference>
<evidence type="ECO:0000313" key="2">
    <source>
        <dbReference type="EMBL" id="SUS08001.1"/>
    </source>
</evidence>
<name>A0A380TJY7_9ZZZZ</name>
<gene>
    <name evidence="1" type="ORF">DF3PB_1290002</name>
    <name evidence="2" type="ORF">DF3PB_5520002</name>
</gene>
<organism evidence="2">
    <name type="scientific">metagenome</name>
    <dbReference type="NCBI Taxonomy" id="256318"/>
    <lineage>
        <taxon>unclassified sequences</taxon>
        <taxon>metagenomes</taxon>
    </lineage>
</organism>
<dbReference type="AlphaFoldDB" id="A0A380TJY7"/>
<protein>
    <recommendedName>
        <fullName evidence="3">Lipoprotein</fullName>
    </recommendedName>
</protein>
<evidence type="ECO:0008006" key="3">
    <source>
        <dbReference type="Google" id="ProtNLM"/>
    </source>
</evidence>
<reference evidence="2" key="1">
    <citation type="submission" date="2018-07" db="EMBL/GenBank/DDBJ databases">
        <authorList>
            <person name="Quirk P.G."/>
            <person name="Krulwich T.A."/>
        </authorList>
    </citation>
    <scope>NUCLEOTIDE SEQUENCE</scope>
</reference>
<dbReference type="EMBL" id="UIDG01000504">
    <property type="protein sequence ID" value="SUS08001.1"/>
    <property type="molecule type" value="Genomic_DNA"/>
</dbReference>
<accession>A0A380TJY7</accession>